<dbReference type="Pfam" id="PF13622">
    <property type="entry name" value="4HBT_3"/>
    <property type="match status" value="1"/>
</dbReference>
<proteinExistence type="predicted"/>
<reference evidence="3 4" key="1">
    <citation type="submission" date="2018-07" db="EMBL/GenBank/DDBJ databases">
        <title>Genomic Encyclopedia of Type Strains, Phase IV (KMG-IV): sequencing the most valuable type-strain genomes for metagenomic binning, comparative biology and taxonomic classification.</title>
        <authorList>
            <person name="Goeker M."/>
        </authorList>
    </citation>
    <scope>NUCLEOTIDE SEQUENCE [LARGE SCALE GENOMIC DNA]</scope>
    <source>
        <strain evidence="3 4">DSM 26725</strain>
    </source>
</reference>
<dbReference type="OrthoDB" id="7059210at2"/>
<evidence type="ECO:0000313" key="4">
    <source>
        <dbReference type="Proteomes" id="UP000256310"/>
    </source>
</evidence>
<evidence type="ECO:0000313" key="3">
    <source>
        <dbReference type="EMBL" id="RED16577.1"/>
    </source>
</evidence>
<dbReference type="EMBL" id="QRDP01000004">
    <property type="protein sequence ID" value="RED16577.1"/>
    <property type="molecule type" value="Genomic_DNA"/>
</dbReference>
<dbReference type="Gene3D" id="2.40.160.210">
    <property type="entry name" value="Acyl-CoA thioesterase, double hotdog domain"/>
    <property type="match status" value="1"/>
</dbReference>
<accession>A0A3D9FGB5</accession>
<dbReference type="InterPro" id="IPR029069">
    <property type="entry name" value="HotDog_dom_sf"/>
</dbReference>
<dbReference type="Proteomes" id="UP000256310">
    <property type="component" value="Unassembled WGS sequence"/>
</dbReference>
<dbReference type="InterPro" id="IPR042171">
    <property type="entry name" value="Acyl-CoA_hotdog"/>
</dbReference>
<dbReference type="SUPFAM" id="SSF54637">
    <property type="entry name" value="Thioesterase/thiol ester dehydrase-isomerase"/>
    <property type="match status" value="2"/>
</dbReference>
<feature type="domain" description="Acyl-CoA thioesterase-like N-terminal HotDog" evidence="1">
    <location>
        <begin position="23"/>
        <end position="105"/>
    </location>
</feature>
<dbReference type="Pfam" id="PF20789">
    <property type="entry name" value="4HBT_3C"/>
    <property type="match status" value="1"/>
</dbReference>
<feature type="domain" description="Acyl-CoA thioesterase-like C-terminal" evidence="2">
    <location>
        <begin position="130"/>
        <end position="256"/>
    </location>
</feature>
<keyword evidence="4" id="KW-1185">Reference proteome</keyword>
<name>A0A3D9FGB5_9SPHN</name>
<protein>
    <submittedName>
        <fullName evidence="3">Acyl-CoA thioesterase</fullName>
    </submittedName>
</protein>
<dbReference type="AlphaFoldDB" id="A0A3D9FGB5"/>
<dbReference type="RefSeq" id="WP_116235967.1">
    <property type="nucleotide sequence ID" value="NZ_QRDP01000004.1"/>
</dbReference>
<evidence type="ECO:0000259" key="2">
    <source>
        <dbReference type="Pfam" id="PF20789"/>
    </source>
</evidence>
<organism evidence="3 4">
    <name type="scientific">Parasphingopyxis lamellibrachiae</name>
    <dbReference type="NCBI Taxonomy" id="680125"/>
    <lineage>
        <taxon>Bacteria</taxon>
        <taxon>Pseudomonadati</taxon>
        <taxon>Pseudomonadota</taxon>
        <taxon>Alphaproteobacteria</taxon>
        <taxon>Sphingomonadales</taxon>
        <taxon>Sphingomonadaceae</taxon>
        <taxon>Parasphingopyxis</taxon>
    </lineage>
</organism>
<comment type="caution">
    <text evidence="3">The sequence shown here is derived from an EMBL/GenBank/DDBJ whole genome shotgun (WGS) entry which is preliminary data.</text>
</comment>
<gene>
    <name evidence="3" type="ORF">DFR46_1601</name>
</gene>
<sequence length="259" mass="28179">MPTNLQQILESFAPAGEGYTVEIPSTWMQGRTAYGGLSAALGLHAAQQSADDLPPLRSAQISFIGPLAGEVTVTTKLLRRGRTAAFIQSDIHSDKGLGLRAIYVFMQALESEVDYAHHDAPNIGPPPPDDALRSGPPEFFTHHFEYRESRNPDAEGLPRFTRWLRLAERDGIDPMIEMMVMGDALPPAAVALQSRGAPVSSINWFASILEPAPVTENGWWLLRTESDLVRHGNSSQQMGLWSTDGTAVLAGMQSVALFS</sequence>
<evidence type="ECO:0000259" key="1">
    <source>
        <dbReference type="Pfam" id="PF13622"/>
    </source>
</evidence>
<dbReference type="InterPro" id="IPR049449">
    <property type="entry name" value="TesB_ACOT8-like_N"/>
</dbReference>
<dbReference type="InterPro" id="IPR049450">
    <property type="entry name" value="ACOT8-like_C"/>
</dbReference>